<dbReference type="Proteomes" id="UP000037035">
    <property type="component" value="Unassembled WGS sequence"/>
</dbReference>
<dbReference type="OrthoDB" id="3344688at2759"/>
<dbReference type="VEuPathDB" id="FungiDB:VP01_1159g2"/>
<evidence type="ECO:0000256" key="1">
    <source>
        <dbReference type="SAM" id="Phobius"/>
    </source>
</evidence>
<evidence type="ECO:0000313" key="3">
    <source>
        <dbReference type="Proteomes" id="UP000037035"/>
    </source>
</evidence>
<keyword evidence="3" id="KW-1185">Reference proteome</keyword>
<gene>
    <name evidence="2" type="ORF">VP01_1159g2</name>
</gene>
<feature type="transmembrane region" description="Helical" evidence="1">
    <location>
        <begin position="102"/>
        <end position="118"/>
    </location>
</feature>
<keyword evidence="1" id="KW-1133">Transmembrane helix</keyword>
<dbReference type="EMBL" id="LAVV01001776">
    <property type="protein sequence ID" value="KNZ63323.1"/>
    <property type="molecule type" value="Genomic_DNA"/>
</dbReference>
<reference evidence="2 3" key="1">
    <citation type="submission" date="2015-08" db="EMBL/GenBank/DDBJ databases">
        <title>Next Generation Sequencing and Analysis of the Genome of Puccinia sorghi L Schw, the Causal Agent of Maize Common Rust.</title>
        <authorList>
            <person name="Rochi L."/>
            <person name="Burguener G."/>
            <person name="Darino M."/>
            <person name="Turjanski A."/>
            <person name="Kreff E."/>
            <person name="Dieguez M.J."/>
            <person name="Sacco F."/>
        </authorList>
    </citation>
    <scope>NUCLEOTIDE SEQUENCE [LARGE SCALE GENOMIC DNA]</scope>
    <source>
        <strain evidence="2 3">RO10H11247</strain>
    </source>
</reference>
<keyword evidence="1" id="KW-0812">Transmembrane</keyword>
<name>A0A0L6VRI5_9BASI</name>
<accession>A0A0L6VRI5</accession>
<organism evidence="2 3">
    <name type="scientific">Puccinia sorghi</name>
    <dbReference type="NCBI Taxonomy" id="27349"/>
    <lineage>
        <taxon>Eukaryota</taxon>
        <taxon>Fungi</taxon>
        <taxon>Dikarya</taxon>
        <taxon>Basidiomycota</taxon>
        <taxon>Pucciniomycotina</taxon>
        <taxon>Pucciniomycetes</taxon>
        <taxon>Pucciniales</taxon>
        <taxon>Pucciniaceae</taxon>
        <taxon>Puccinia</taxon>
    </lineage>
</organism>
<keyword evidence="1" id="KW-0472">Membrane</keyword>
<evidence type="ECO:0000313" key="2">
    <source>
        <dbReference type="EMBL" id="KNZ63323.1"/>
    </source>
</evidence>
<proteinExistence type="predicted"/>
<dbReference type="AlphaFoldDB" id="A0A0L6VRI5"/>
<sequence length="126" mass="13927">MRDFQAALESRLKTTWEGNLHKIVGIKVEQLLTSKIILSQPFLTQKILDTFTMPATLLRATPIGDTNSLTSTLPDKEVINPNGFLLIVGSLNYLAVGTRPDLSFVVISSLVALGLWFWNPPTIVSF</sequence>
<comment type="caution">
    <text evidence="2">The sequence shown here is derived from an EMBL/GenBank/DDBJ whole genome shotgun (WGS) entry which is preliminary data.</text>
</comment>
<protein>
    <submittedName>
        <fullName evidence="2">Uncharacterized protein</fullName>
    </submittedName>
</protein>